<keyword evidence="3" id="KW-1185">Reference proteome</keyword>
<reference evidence="2 3" key="1">
    <citation type="submission" date="2010-10" db="EMBL/GenBank/DDBJ databases">
        <title>The Genome Sequence of Prochlorococcus phage P-SSM3.</title>
        <authorList>
            <consortium name="The Broad Institute Genome Sequencing Platform"/>
            <person name="Henn M.R."/>
            <person name="Sullivan M.S."/>
            <person name="Osburne M.S."/>
            <person name="Levin J."/>
            <person name="Malboeuf C."/>
            <person name="Casali M."/>
            <person name="Russ C."/>
            <person name="Lennon N."/>
            <person name="Chapman S.B."/>
            <person name="Erlich R."/>
            <person name="Young S.K."/>
            <person name="Yandava C."/>
            <person name="Zeng Q."/>
            <person name="Alvarado L."/>
            <person name="Anderson S."/>
            <person name="Berlin A."/>
            <person name="Chen Z."/>
            <person name="Freedman E."/>
            <person name="Gellesch M."/>
            <person name="Goldberg J."/>
            <person name="Green L."/>
            <person name="Griggs A."/>
            <person name="Gujja S."/>
            <person name="Heilman E.R."/>
            <person name="Heiman D."/>
            <person name="Hollinger A."/>
            <person name="Howarth C."/>
            <person name="Larson L."/>
            <person name="Mehta T."/>
            <person name="Pearson M."/>
            <person name="Roberts A."/>
            <person name="Ryan E."/>
            <person name="Saif S."/>
            <person name="Shea T."/>
            <person name="Shenoy N."/>
            <person name="Sisk P."/>
            <person name="Stolte C."/>
            <person name="Sykes S."/>
            <person name="White J."/>
            <person name="Yu Q."/>
            <person name="Coleman M.L."/>
            <person name="Huang K.H."/>
            <person name="Weigele P.R."/>
            <person name="DeFrancesco A.S."/>
            <person name="Kern S.E."/>
            <person name="Thompson L.R."/>
            <person name="Fu R."/>
            <person name="Hombeck B."/>
            <person name="Chisholm S.W."/>
            <person name="Haas B."/>
            <person name="Nusbaum C."/>
            <person name="Birren B."/>
        </authorList>
    </citation>
    <scope>NUCLEOTIDE SEQUENCE [LARGE SCALE GENOMIC DNA]</scope>
    <source>
        <strain evidence="2 3">P-SSM3</strain>
    </source>
</reference>
<dbReference type="InterPro" id="IPR041352">
    <property type="entry name" value="Mtd_N"/>
</dbReference>
<evidence type="ECO:0000313" key="2">
    <source>
        <dbReference type="EMBL" id="AGN12158.1"/>
    </source>
</evidence>
<evidence type="ECO:0000313" key="3">
    <source>
        <dbReference type="Proteomes" id="UP000201670"/>
    </source>
</evidence>
<protein>
    <submittedName>
        <fullName evidence="2">Structural protein</fullName>
    </submittedName>
</protein>
<feature type="domain" description="Major tropism determinant N-terminal" evidence="1">
    <location>
        <begin position="6"/>
        <end position="43"/>
    </location>
</feature>
<dbReference type="SUPFAM" id="SSF69349">
    <property type="entry name" value="Phage fibre proteins"/>
    <property type="match status" value="1"/>
</dbReference>
<dbReference type="Pfam" id="PF18454">
    <property type="entry name" value="Mtd_N"/>
    <property type="match status" value="1"/>
</dbReference>
<dbReference type="Proteomes" id="UP000201670">
    <property type="component" value="Segment"/>
</dbReference>
<accession>R9S8D7</accession>
<name>R9S8D7_9CAUD</name>
<feature type="non-terminal residue" evidence="2">
    <location>
        <position position="1619"/>
    </location>
</feature>
<organism evidence="2 3">
    <name type="scientific">Prochlorococcus phage P-SSM3</name>
    <dbReference type="NCBI Taxonomy" id="536453"/>
    <lineage>
        <taxon>Viruses</taxon>
        <taxon>Duplodnaviria</taxon>
        <taxon>Heunggongvirae</taxon>
        <taxon>Uroviricota</taxon>
        <taxon>Caudoviricetes</taxon>
        <taxon>Pantevenvirales</taxon>
        <taxon>Kyanoviridae</taxon>
        <taxon>Ronodorvirus</taxon>
        <taxon>Ronodorvirus pssm3</taxon>
    </lineage>
</organism>
<evidence type="ECO:0000259" key="1">
    <source>
        <dbReference type="Pfam" id="PF18454"/>
    </source>
</evidence>
<dbReference type="GeneID" id="15956904"/>
<dbReference type="RefSeq" id="YP_008130147.1">
    <property type="nucleotide sequence ID" value="NC_021559.1"/>
</dbReference>
<proteinExistence type="predicted"/>
<gene>
    <name evidence="2" type="ORF">PRAG_00223</name>
</gene>
<dbReference type="EMBL" id="HQ337021">
    <property type="protein sequence ID" value="AGN12158.1"/>
    <property type="molecule type" value="Genomic_DNA"/>
</dbReference>
<dbReference type="KEGG" id="vg:15956904"/>
<sequence length="1619" mass="166927">MANRLQLRRGGAQEWANANPTLAQGELGIELDTGRFKIGDGVSAWNTLRYERPVESTSNTANTLVQRDADGNFAAGTITATIIGNASTAARLASTRQIQLSQDVTATGNFDGSTNLNLQASLELIPTLPHYDGTASASGTYTKVTVDSKGRITNASFPSTLADYNLNGTVEGSSAQPYDLDLVAIAGLTTTGIISRTSGGNMATRTITGTATRISVANGNGVSGNPTLDLITTAVQAGDYNTESLTSVNSAGSNSEPFGTETVNATKFTVDAHGRLTSATNVPIATAVEGTTALDYNAATSYSRYAIIKNASKVYQAYQAISAGAGAPTHTSGDNGGWRYLAAESTEQKGLASFAQEDFDVAAGHVSIAAAGVDNTQLQNNRISFADGNSIEHFELDQELTTTTGYRGFTGINYVNVKNTSGGLLFAANNTGDSGNGEVDINVKSLISDPDFIFDGATTQQIDKTGDGDFNIELTQNTSSNRNLTIASTNAGSGTSRVTITAEDVIDIDTSESTGKVHVENMRFQEDYIGSSNATLHLDPGDDRAITGLVRVHGDLQVDGTTTTVNSTVTTVDDPIITLGGDTAPASDDNKDRGVEFRYYDSQARVGFFGYDDSYTDLGGHVGGFTFLHNATNTSEVFSGTASGITAGNLKLTTNTNSTSNTTGDLVVAGGVGIGDDVNIGGLLDVDGTFRANSTSRFDDNIVFQGASKTLELKNGSGTTKTTLHTTTGNVDVGGILTVTGNVDANSDVAVAGDIHLESTNDITTAKNGTSGAWEIQSNDYGALRLDGGFYVAGSGLIDGTLHVNGPIEVKDSATETESRLNWLRVRYRGRFGDTYQASPSYASHNFSTIKAHGGAGIMKSLYVGATGSGERFSVGKLNSGDTEKFSVIGATGNTDIQGTLTVAGETNINDTLIINASNESFHIQNGSGVNKFTVDTDNGNTIIEGTVNINGVTDIDADFAVRNGTTDKFFVDNVTGNTNIEGTLTADGHAELNSTLNVDSNTTLGGTLTVANNTEINGTLDVDANFAVRSGTTDKMTVASSTGNIATDGTLVVAGQTTINDSLIIQSDNEVVNINTGSGVTKFSIDTDNGNTNIIGTLTVGDATQINDTFQTSGVNTFTANSQQTLTGTYGADGALRLTGGAGIGKNLAVGEGLRVYGGTELTGALDLNSSANISGSTIVENQLIVKADNKVFKVQTAGAVDKFVVDTDNGNTETQGTLTVQGDITGNSNLIITGNLTVNGTTSTVNSTTVTIDDPVFTLGGDTAPASNDGKDRGIEFRYFDGSAKLGFFGFDRSSQEFAFLTTATNSSEVFSGTDGALRIGSLRVTGAGTSVDIDNNLNVDGTATVDGQIISQLAQGVAPFVVASSTKVNNLNADFLDGLTTSATDTTGNSVVTRSSGNFSAGQITAATGTGAAAGFLGNASTADAWKTARTLTIDGVVDGSVSINGASDPTLTVTFNDADITALAAQSGTGYMVRTAANTYAHRTFSVTSNSGLTLTNADGISGNTTINVASASTNAANNLVLRDGSGNFASNVITATSFSGNLIKSSTSAKDIKPETNSTYDLGSSTLQWANIHADAANIDTVTGNLIGNVTGNLVAATTQAKDIDPALNSTYDL</sequence>